<feature type="domain" description="Aspartate/ornithine carbamoyltransferase Asp/Orn-binding" evidence="8">
    <location>
        <begin position="150"/>
        <end position="298"/>
    </location>
</feature>
<feature type="binding site" evidence="7">
    <location>
        <position position="164"/>
    </location>
    <ligand>
        <name>L-aspartate</name>
        <dbReference type="ChEBI" id="CHEBI:29991"/>
    </ligand>
</feature>
<evidence type="ECO:0000313" key="11">
    <source>
        <dbReference type="Proteomes" id="UP000637695"/>
    </source>
</evidence>
<proteinExistence type="inferred from homology"/>
<dbReference type="PANTHER" id="PTHR45753">
    <property type="entry name" value="ORNITHINE CARBAMOYLTRANSFERASE, MITOCHONDRIAL"/>
    <property type="match status" value="1"/>
</dbReference>
<dbReference type="PANTHER" id="PTHR45753:SF6">
    <property type="entry name" value="ASPARTATE CARBAMOYLTRANSFERASE"/>
    <property type="match status" value="1"/>
</dbReference>
<dbReference type="RefSeq" id="WP_188880811.1">
    <property type="nucleotide sequence ID" value="NZ_BMOY01000003.1"/>
</dbReference>
<feature type="binding site" evidence="7">
    <location>
        <position position="264"/>
    </location>
    <ligand>
        <name>carbamoyl phosphate</name>
        <dbReference type="ChEBI" id="CHEBI:58228"/>
    </ligand>
</feature>
<evidence type="ECO:0000313" key="10">
    <source>
        <dbReference type="EMBL" id="GGI97381.1"/>
    </source>
</evidence>
<evidence type="ECO:0000259" key="8">
    <source>
        <dbReference type="Pfam" id="PF00185"/>
    </source>
</evidence>
<dbReference type="NCBIfam" id="NF002032">
    <property type="entry name" value="PRK00856.1"/>
    <property type="match status" value="1"/>
</dbReference>
<feature type="binding site" evidence="7">
    <location>
        <position position="52"/>
    </location>
    <ligand>
        <name>carbamoyl phosphate</name>
        <dbReference type="ChEBI" id="CHEBI:58228"/>
    </ligand>
</feature>
<dbReference type="InterPro" id="IPR002082">
    <property type="entry name" value="Asp_carbamoyltransf"/>
</dbReference>
<keyword evidence="4 7" id="KW-0665">Pyrimidine biosynthesis</keyword>
<name>A0A917NFJ1_9BACL</name>
<dbReference type="PROSITE" id="PS00097">
    <property type="entry name" value="CARBAMOYLTRANSFERASE"/>
    <property type="match status" value="1"/>
</dbReference>
<dbReference type="HAMAP" id="MF_00001">
    <property type="entry name" value="Asp_carb_tr"/>
    <property type="match status" value="1"/>
</dbReference>
<protein>
    <recommendedName>
        <fullName evidence="7">Aspartate carbamoyltransferase</fullName>
        <ecNumber evidence="7">2.1.3.2</ecNumber>
    </recommendedName>
    <alternativeName>
        <fullName evidence="7">Aspartate transcarbamylase</fullName>
        <shortName evidence="7">ATCase</shortName>
    </alternativeName>
</protein>
<comment type="catalytic activity">
    <reaction evidence="6 7">
        <text>carbamoyl phosphate + L-aspartate = N-carbamoyl-L-aspartate + phosphate + H(+)</text>
        <dbReference type="Rhea" id="RHEA:20013"/>
        <dbReference type="ChEBI" id="CHEBI:15378"/>
        <dbReference type="ChEBI" id="CHEBI:29991"/>
        <dbReference type="ChEBI" id="CHEBI:32814"/>
        <dbReference type="ChEBI" id="CHEBI:43474"/>
        <dbReference type="ChEBI" id="CHEBI:58228"/>
        <dbReference type="EC" id="2.1.3.2"/>
    </reaction>
</comment>
<dbReference type="InterPro" id="IPR006132">
    <property type="entry name" value="Asp/Orn_carbamoyltranf_P-bd"/>
</dbReference>
<dbReference type="EMBL" id="BMOY01000003">
    <property type="protein sequence ID" value="GGI97381.1"/>
    <property type="molecule type" value="Genomic_DNA"/>
</dbReference>
<comment type="caution">
    <text evidence="10">The sequence shown here is derived from an EMBL/GenBank/DDBJ whole genome shotgun (WGS) entry which is preliminary data.</text>
</comment>
<feature type="binding site" evidence="7">
    <location>
        <position position="265"/>
    </location>
    <ligand>
        <name>carbamoyl phosphate</name>
        <dbReference type="ChEBI" id="CHEBI:58228"/>
    </ligand>
</feature>
<dbReference type="GO" id="GO:0006520">
    <property type="term" value="P:amino acid metabolic process"/>
    <property type="evidence" value="ECO:0007669"/>
    <property type="project" value="InterPro"/>
</dbReference>
<evidence type="ECO:0000256" key="5">
    <source>
        <dbReference type="ARBA" id="ARBA00043884"/>
    </source>
</evidence>
<dbReference type="SUPFAM" id="SSF53671">
    <property type="entry name" value="Aspartate/ornithine carbamoyltransferase"/>
    <property type="match status" value="1"/>
</dbReference>
<reference evidence="10" key="2">
    <citation type="submission" date="2020-09" db="EMBL/GenBank/DDBJ databases">
        <authorList>
            <person name="Sun Q."/>
            <person name="Ohkuma M."/>
        </authorList>
    </citation>
    <scope>NUCLEOTIDE SEQUENCE</scope>
    <source>
        <strain evidence="10">JCM 18487</strain>
    </source>
</reference>
<keyword evidence="3 7" id="KW-0808">Transferase</keyword>
<dbReference type="GO" id="GO:0044205">
    <property type="term" value="P:'de novo' UMP biosynthetic process"/>
    <property type="evidence" value="ECO:0007669"/>
    <property type="project" value="UniProtKB-UniRule"/>
</dbReference>
<dbReference type="Pfam" id="PF02729">
    <property type="entry name" value="OTCace_N"/>
    <property type="match status" value="1"/>
</dbReference>
<feature type="domain" description="Aspartate/ornithine carbamoyltransferase carbamoyl-P binding" evidence="9">
    <location>
        <begin position="3"/>
        <end position="143"/>
    </location>
</feature>
<gene>
    <name evidence="7 10" type="primary">pyrB</name>
    <name evidence="10" type="ORF">GCM10010885_03760</name>
</gene>
<evidence type="ECO:0000256" key="7">
    <source>
        <dbReference type="HAMAP-Rule" id="MF_00001"/>
    </source>
</evidence>
<dbReference type="AlphaFoldDB" id="A0A917NFJ1"/>
<evidence type="ECO:0000259" key="9">
    <source>
        <dbReference type="Pfam" id="PF02729"/>
    </source>
</evidence>
<feature type="binding site" evidence="7">
    <location>
        <position position="53"/>
    </location>
    <ligand>
        <name>carbamoyl phosphate</name>
        <dbReference type="ChEBI" id="CHEBI:58228"/>
    </ligand>
</feature>
<dbReference type="PRINTS" id="PR00100">
    <property type="entry name" value="AOTCASE"/>
</dbReference>
<dbReference type="GO" id="GO:0016597">
    <property type="term" value="F:amino acid binding"/>
    <property type="evidence" value="ECO:0007669"/>
    <property type="project" value="InterPro"/>
</dbReference>
<feature type="binding site" evidence="7">
    <location>
        <position position="131"/>
    </location>
    <ligand>
        <name>carbamoyl phosphate</name>
        <dbReference type="ChEBI" id="CHEBI:58228"/>
    </ligand>
</feature>
<comment type="subunit">
    <text evidence="7">Heterododecamer (2C3:3R2) of six catalytic PyrB chains organized as two trimers (C3), and six regulatory PyrI chains organized as three dimers (R2).</text>
</comment>
<evidence type="ECO:0000256" key="1">
    <source>
        <dbReference type="ARBA" id="ARBA00004852"/>
    </source>
</evidence>
<dbReference type="InterPro" id="IPR006131">
    <property type="entry name" value="Asp_carbamoyltransf_Asp/Orn-bd"/>
</dbReference>
<reference evidence="10" key="1">
    <citation type="journal article" date="2014" name="Int. J. Syst. Evol. Microbiol.">
        <title>Complete genome sequence of Corynebacterium casei LMG S-19264T (=DSM 44701T), isolated from a smear-ripened cheese.</title>
        <authorList>
            <consortium name="US DOE Joint Genome Institute (JGI-PGF)"/>
            <person name="Walter F."/>
            <person name="Albersmeier A."/>
            <person name="Kalinowski J."/>
            <person name="Ruckert C."/>
        </authorList>
    </citation>
    <scope>NUCLEOTIDE SEQUENCE</scope>
    <source>
        <strain evidence="10">JCM 18487</strain>
    </source>
</reference>
<evidence type="ECO:0000256" key="4">
    <source>
        <dbReference type="ARBA" id="ARBA00022975"/>
    </source>
</evidence>
<dbReference type="FunFam" id="3.40.50.1370:FF:000002">
    <property type="entry name" value="Aspartate carbamoyltransferase 2"/>
    <property type="match status" value="1"/>
</dbReference>
<feature type="binding site" evidence="7">
    <location>
        <position position="226"/>
    </location>
    <ligand>
        <name>L-aspartate</name>
        <dbReference type="ChEBI" id="CHEBI:29991"/>
    </ligand>
</feature>
<dbReference type="Proteomes" id="UP000637695">
    <property type="component" value="Unassembled WGS sequence"/>
</dbReference>
<dbReference type="EC" id="2.1.3.2" evidence="7"/>
<dbReference type="InterPro" id="IPR036901">
    <property type="entry name" value="Asp/Orn_carbamoylTrfase_sf"/>
</dbReference>
<dbReference type="Gene3D" id="3.40.50.1370">
    <property type="entry name" value="Aspartate/ornithine carbamoyltransferase"/>
    <property type="match status" value="2"/>
</dbReference>
<evidence type="ECO:0000256" key="3">
    <source>
        <dbReference type="ARBA" id="ARBA00022679"/>
    </source>
</evidence>
<feature type="binding site" evidence="7">
    <location>
        <position position="82"/>
    </location>
    <ligand>
        <name>L-aspartate</name>
        <dbReference type="ChEBI" id="CHEBI:29991"/>
    </ligand>
</feature>
<comment type="pathway">
    <text evidence="1 7">Pyrimidine metabolism; UMP biosynthesis via de novo pathway; (S)-dihydroorotate from bicarbonate: step 2/3.</text>
</comment>
<organism evidence="10 11">
    <name type="scientific">Alicyclobacillus cellulosilyticus</name>
    <dbReference type="NCBI Taxonomy" id="1003997"/>
    <lineage>
        <taxon>Bacteria</taxon>
        <taxon>Bacillati</taxon>
        <taxon>Bacillota</taxon>
        <taxon>Bacilli</taxon>
        <taxon>Bacillales</taxon>
        <taxon>Alicyclobacillaceae</taxon>
        <taxon>Alicyclobacillus</taxon>
    </lineage>
</organism>
<evidence type="ECO:0000256" key="2">
    <source>
        <dbReference type="ARBA" id="ARBA00008896"/>
    </source>
</evidence>
<comment type="similarity">
    <text evidence="2 7">Belongs to the aspartate/ornithine carbamoyltransferase superfamily. ATCase family.</text>
</comment>
<feature type="binding site" evidence="7">
    <location>
        <position position="134"/>
    </location>
    <ligand>
        <name>carbamoyl phosphate</name>
        <dbReference type="ChEBI" id="CHEBI:58228"/>
    </ligand>
</feature>
<sequence>MHHVLSTDDFTREEVLYLIERAEHLRRLSRPELAVRLRGAVVATLFYEPSTRTRLSFEAAVAKLGGRVLAAENARENTSAKKGERLEDTFRVVGCYADAIVIRHHDEQEMVRAAGKSPVPIVNAGAGAGEHPTQALLDVYTLWRELGRIDGLRVCIMGDLKYGRTVHSLLKMLTYFRDIDVTLVHPDSLALPADLEAWLRERGLKMARERDMAAALRRSDAIYQTRIQTERVRSLDEVQEASAYVIRPEHLSLLQPGARILHPLPRVNEIDMEVDEDERAAYFRQAENGLYIRMALLEELLKEVVR</sequence>
<dbReference type="InterPro" id="IPR006130">
    <property type="entry name" value="Asp/Orn_carbamoylTrfase"/>
</dbReference>
<dbReference type="GO" id="GO:0006207">
    <property type="term" value="P:'de novo' pyrimidine nucleobase biosynthetic process"/>
    <property type="evidence" value="ECO:0007669"/>
    <property type="project" value="InterPro"/>
</dbReference>
<feature type="binding site" evidence="7">
    <location>
        <position position="103"/>
    </location>
    <ligand>
        <name>carbamoyl phosphate</name>
        <dbReference type="ChEBI" id="CHEBI:58228"/>
    </ligand>
</feature>
<dbReference type="Pfam" id="PF00185">
    <property type="entry name" value="OTCace"/>
    <property type="match status" value="1"/>
</dbReference>
<dbReference type="GO" id="GO:0004070">
    <property type="term" value="F:aspartate carbamoyltransferase activity"/>
    <property type="evidence" value="ECO:0007669"/>
    <property type="project" value="UniProtKB-UniRule"/>
</dbReference>
<evidence type="ECO:0000256" key="6">
    <source>
        <dbReference type="ARBA" id="ARBA00048859"/>
    </source>
</evidence>
<dbReference type="PRINTS" id="PR00101">
    <property type="entry name" value="ATCASE"/>
</dbReference>
<accession>A0A917NFJ1</accession>
<keyword evidence="11" id="KW-1185">Reference proteome</keyword>
<dbReference type="NCBIfam" id="TIGR00670">
    <property type="entry name" value="asp_carb_tr"/>
    <property type="match status" value="1"/>
</dbReference>
<comment type="function">
    <text evidence="5 7">Catalyzes the condensation of carbamoyl phosphate and aspartate to form carbamoyl aspartate and inorganic phosphate, the committed step in the de novo pyrimidine nucleotide biosynthesis pathway.</text>
</comment>